<dbReference type="SMART" id="SM00649">
    <property type="entry name" value="RL11"/>
    <property type="match status" value="1"/>
</dbReference>
<evidence type="ECO:0000259" key="6">
    <source>
        <dbReference type="Pfam" id="PF03946"/>
    </source>
</evidence>
<evidence type="ECO:0000256" key="4">
    <source>
        <dbReference type="RuleBase" id="RU003978"/>
    </source>
</evidence>
<dbReference type="PANTHER" id="PTHR11661">
    <property type="entry name" value="60S RIBOSOMAL PROTEIN L12"/>
    <property type="match status" value="1"/>
</dbReference>
<accession>A0ABY8CKF7</accession>
<organism evidence="7 8">
    <name type="scientific">Encephalitozoon hellem</name>
    <name type="common">Microsporidian parasite</name>
    <dbReference type="NCBI Taxonomy" id="27973"/>
    <lineage>
        <taxon>Eukaryota</taxon>
        <taxon>Fungi</taxon>
        <taxon>Fungi incertae sedis</taxon>
        <taxon>Microsporidia</taxon>
        <taxon>Unikaryonidae</taxon>
        <taxon>Encephalitozoon</taxon>
    </lineage>
</organism>
<dbReference type="InterPro" id="IPR036796">
    <property type="entry name" value="Ribosomal_uL11_N_sf"/>
</dbReference>
<dbReference type="InterPro" id="IPR000911">
    <property type="entry name" value="Ribosomal_uL11"/>
</dbReference>
<dbReference type="SUPFAM" id="SSF46906">
    <property type="entry name" value="Ribosomal protein L11, C-terminal domain"/>
    <property type="match status" value="1"/>
</dbReference>
<evidence type="ECO:0000256" key="1">
    <source>
        <dbReference type="ARBA" id="ARBA00010537"/>
    </source>
</evidence>
<dbReference type="HAMAP" id="MF_00736">
    <property type="entry name" value="Ribosomal_uL11"/>
    <property type="match status" value="1"/>
</dbReference>
<dbReference type="InterPro" id="IPR020785">
    <property type="entry name" value="Ribosomal_uL11_CS"/>
</dbReference>
<feature type="domain" description="Large ribosomal subunit protein uL11 C-terminal" evidence="5">
    <location>
        <begin position="102"/>
        <end position="172"/>
    </location>
</feature>
<reference evidence="7 8" key="1">
    <citation type="submission" date="2023-02" db="EMBL/GenBank/DDBJ databases">
        <title>Encephalitozoon hellem ATCC 50451 complete genome.</title>
        <authorList>
            <person name="Mascarenhas dos Santos A.C."/>
            <person name="Julian A.T."/>
            <person name="Pombert J.-F."/>
        </authorList>
    </citation>
    <scope>NUCLEOTIDE SEQUENCE [LARGE SCALE GENOMIC DNA]</scope>
    <source>
        <strain evidence="7 8">ATCC 50451</strain>
    </source>
</reference>
<dbReference type="Gene3D" id="1.10.10.250">
    <property type="entry name" value="Ribosomal protein L11, C-terminal domain"/>
    <property type="match status" value="1"/>
</dbReference>
<evidence type="ECO:0000256" key="2">
    <source>
        <dbReference type="ARBA" id="ARBA00022980"/>
    </source>
</evidence>
<dbReference type="InterPro" id="IPR020784">
    <property type="entry name" value="Ribosomal_uL11_N"/>
</dbReference>
<sequence>MDWNCIVLNIYNALGPGDKFFKITSPQLMAGQKVVDPDTKYIKLQVVGGEAPGATLAQRVGPLGLSSKVVGEDIRKATADYKSLKVHVELAIKDRKATVEVQPSVATLIIKALKEPPRDRKKEKNILHNGSLKMTEVVEIARIARSSRSYSKTLAGTVKEVLGTCKSIGCKVDGKCPKEVTREIDSGDIRLPDQ</sequence>
<dbReference type="EMBL" id="CP119069">
    <property type="protein sequence ID" value="WEL39353.1"/>
    <property type="molecule type" value="Genomic_DNA"/>
</dbReference>
<dbReference type="InterPro" id="IPR036769">
    <property type="entry name" value="Ribosomal_uL11_C_sf"/>
</dbReference>
<keyword evidence="3 4" id="KW-0687">Ribonucleoprotein</keyword>
<dbReference type="Gene3D" id="3.30.1550.10">
    <property type="entry name" value="Ribosomal protein L11/L12, N-terminal domain"/>
    <property type="match status" value="1"/>
</dbReference>
<evidence type="ECO:0000259" key="5">
    <source>
        <dbReference type="Pfam" id="PF00298"/>
    </source>
</evidence>
<keyword evidence="2 4" id="KW-0689">Ribosomal protein</keyword>
<gene>
    <name evidence="7" type="ORF">PFJ87_08g02210</name>
</gene>
<protein>
    <submittedName>
        <fullName evidence="7">Ribosomal protein L11</fullName>
    </submittedName>
</protein>
<dbReference type="PROSITE" id="PS00359">
    <property type="entry name" value="RIBOSOMAL_L11"/>
    <property type="match status" value="1"/>
</dbReference>
<dbReference type="GO" id="GO:0005840">
    <property type="term" value="C:ribosome"/>
    <property type="evidence" value="ECO:0007669"/>
    <property type="project" value="UniProtKB-KW"/>
</dbReference>
<keyword evidence="8" id="KW-1185">Reference proteome</keyword>
<name>A0ABY8CKF7_ENCHE</name>
<feature type="domain" description="Large ribosomal subunit protein uL11 N-terminal" evidence="6">
    <location>
        <begin position="42"/>
        <end position="97"/>
    </location>
</feature>
<comment type="similarity">
    <text evidence="1 4">Belongs to the universal ribosomal protein uL11 family.</text>
</comment>
<dbReference type="Pfam" id="PF00298">
    <property type="entry name" value="Ribosomal_L11"/>
    <property type="match status" value="1"/>
</dbReference>
<dbReference type="PANTHER" id="PTHR11661:SF2">
    <property type="entry name" value="LARGE RIBOSOMAL SUBUNIT PROTEIN UL11"/>
    <property type="match status" value="1"/>
</dbReference>
<dbReference type="Proteomes" id="UP001217963">
    <property type="component" value="Chromosome VIII"/>
</dbReference>
<evidence type="ECO:0000256" key="3">
    <source>
        <dbReference type="ARBA" id="ARBA00023274"/>
    </source>
</evidence>
<proteinExistence type="inferred from homology"/>
<dbReference type="SUPFAM" id="SSF54747">
    <property type="entry name" value="Ribosomal L11/L12e N-terminal domain"/>
    <property type="match status" value="1"/>
</dbReference>
<dbReference type="InterPro" id="IPR020783">
    <property type="entry name" value="Ribosomal_uL11_C"/>
</dbReference>
<evidence type="ECO:0000313" key="7">
    <source>
        <dbReference type="EMBL" id="WEL39353.1"/>
    </source>
</evidence>
<dbReference type="Pfam" id="PF03946">
    <property type="entry name" value="Ribosomal_L11_N"/>
    <property type="match status" value="1"/>
</dbReference>
<evidence type="ECO:0000313" key="8">
    <source>
        <dbReference type="Proteomes" id="UP001217963"/>
    </source>
</evidence>